<reference evidence="3 4" key="1">
    <citation type="submission" date="2019-02" db="EMBL/GenBank/DDBJ databases">
        <title>Deep-cultivation of Planctomycetes and their phenomic and genomic characterization uncovers novel biology.</title>
        <authorList>
            <person name="Wiegand S."/>
            <person name="Jogler M."/>
            <person name="Boedeker C."/>
            <person name="Pinto D."/>
            <person name="Vollmers J."/>
            <person name="Rivas-Marin E."/>
            <person name="Kohn T."/>
            <person name="Peeters S.H."/>
            <person name="Heuer A."/>
            <person name="Rast P."/>
            <person name="Oberbeckmann S."/>
            <person name="Bunk B."/>
            <person name="Jeske O."/>
            <person name="Meyerdierks A."/>
            <person name="Storesund J.E."/>
            <person name="Kallscheuer N."/>
            <person name="Luecker S."/>
            <person name="Lage O.M."/>
            <person name="Pohl T."/>
            <person name="Merkel B.J."/>
            <person name="Hornburger P."/>
            <person name="Mueller R.-W."/>
            <person name="Bruemmer F."/>
            <person name="Labrenz M."/>
            <person name="Spormann A.M."/>
            <person name="Op Den Camp H."/>
            <person name="Overmann J."/>
            <person name="Amann R."/>
            <person name="Jetten M.S.M."/>
            <person name="Mascher T."/>
            <person name="Medema M.H."/>
            <person name="Devos D.P."/>
            <person name="Kaster A.-K."/>
            <person name="Ovreas L."/>
            <person name="Rohde M."/>
            <person name="Galperin M.Y."/>
            <person name="Jogler C."/>
        </authorList>
    </citation>
    <scope>NUCLEOTIDE SEQUENCE [LARGE SCALE GENOMIC DNA]</scope>
    <source>
        <strain evidence="3 4">Poly41</strain>
    </source>
</reference>
<organism evidence="3 4">
    <name type="scientific">Novipirellula artificiosorum</name>
    <dbReference type="NCBI Taxonomy" id="2528016"/>
    <lineage>
        <taxon>Bacteria</taxon>
        <taxon>Pseudomonadati</taxon>
        <taxon>Planctomycetota</taxon>
        <taxon>Planctomycetia</taxon>
        <taxon>Pirellulales</taxon>
        <taxon>Pirellulaceae</taxon>
        <taxon>Novipirellula</taxon>
    </lineage>
</organism>
<feature type="signal peptide" evidence="1">
    <location>
        <begin position="1"/>
        <end position="22"/>
    </location>
</feature>
<name>A0A5C6DEC5_9BACT</name>
<dbReference type="Pfam" id="PF01617">
    <property type="entry name" value="Surface_Ag_2"/>
    <property type="match status" value="1"/>
</dbReference>
<protein>
    <submittedName>
        <fullName evidence="3">Surface antigen</fullName>
    </submittedName>
</protein>
<dbReference type="OrthoDB" id="21449at2"/>
<dbReference type="RefSeq" id="WP_146529577.1">
    <property type="nucleotide sequence ID" value="NZ_SJPV01000010.1"/>
</dbReference>
<sequence length="254" mass="26883" precursor="true">MRKVNFFMTALVAVSLSPAVQAAGPFGLFDHGGCDSACEVECGCEAIGCDSNCDVACDSVCCGSQSSCGYVSLFGGWNFLHDYTGESGNFDIIGGFSDGWAIGGALGRRIGNGFRAELEFAFRSNTADTFVAPRGRVAGEWSGHSFAYSGMGNVYYDVCDLQVAGITPYIGGGIGLAVVDADFESLGLPIEIQDAAFAYQAIVGATKQLNRSVDLFAEYRYVGTTDITAEPQGFEPVDASTELENVFFGIRLNR</sequence>
<feature type="domain" description="Msp4/OMP-like" evidence="2">
    <location>
        <begin position="147"/>
        <end position="224"/>
    </location>
</feature>
<gene>
    <name evidence="3" type="ORF">Poly41_50310</name>
</gene>
<keyword evidence="4" id="KW-1185">Reference proteome</keyword>
<proteinExistence type="predicted"/>
<evidence type="ECO:0000259" key="2">
    <source>
        <dbReference type="Pfam" id="PF01617"/>
    </source>
</evidence>
<evidence type="ECO:0000313" key="3">
    <source>
        <dbReference type="EMBL" id="TWU33279.1"/>
    </source>
</evidence>
<dbReference type="Proteomes" id="UP000319143">
    <property type="component" value="Unassembled WGS sequence"/>
</dbReference>
<dbReference type="SUPFAM" id="SSF56925">
    <property type="entry name" value="OMPA-like"/>
    <property type="match status" value="1"/>
</dbReference>
<evidence type="ECO:0000313" key="4">
    <source>
        <dbReference type="Proteomes" id="UP000319143"/>
    </source>
</evidence>
<feature type="chain" id="PRO_5022746223" evidence="1">
    <location>
        <begin position="23"/>
        <end position="254"/>
    </location>
</feature>
<keyword evidence="1" id="KW-0732">Signal</keyword>
<dbReference type="InterPro" id="IPR002566">
    <property type="entry name" value="Msp4_OMP-like"/>
</dbReference>
<dbReference type="AlphaFoldDB" id="A0A5C6DEC5"/>
<accession>A0A5C6DEC5</accession>
<comment type="caution">
    <text evidence="3">The sequence shown here is derived from an EMBL/GenBank/DDBJ whole genome shotgun (WGS) entry which is preliminary data.</text>
</comment>
<dbReference type="InterPro" id="IPR011250">
    <property type="entry name" value="OMP/PagP_B-barrel"/>
</dbReference>
<dbReference type="EMBL" id="SJPV01000010">
    <property type="protein sequence ID" value="TWU33279.1"/>
    <property type="molecule type" value="Genomic_DNA"/>
</dbReference>
<dbReference type="Gene3D" id="2.40.160.20">
    <property type="match status" value="1"/>
</dbReference>
<evidence type="ECO:0000256" key="1">
    <source>
        <dbReference type="SAM" id="SignalP"/>
    </source>
</evidence>